<evidence type="ECO:0000313" key="2">
    <source>
        <dbReference type="EMBL" id="MPC79278.1"/>
    </source>
</evidence>
<dbReference type="EMBL" id="VSRR010050712">
    <property type="protein sequence ID" value="MPC79278.1"/>
    <property type="molecule type" value="Genomic_DNA"/>
</dbReference>
<evidence type="ECO:0000256" key="1">
    <source>
        <dbReference type="SAM" id="Phobius"/>
    </source>
</evidence>
<keyword evidence="3" id="KW-1185">Reference proteome</keyword>
<keyword evidence="1" id="KW-0812">Transmembrane</keyword>
<proteinExistence type="predicted"/>
<accession>A0A5B7IEG9</accession>
<evidence type="ECO:0000313" key="3">
    <source>
        <dbReference type="Proteomes" id="UP000324222"/>
    </source>
</evidence>
<reference evidence="2 3" key="1">
    <citation type="submission" date="2019-05" db="EMBL/GenBank/DDBJ databases">
        <title>Another draft genome of Portunus trituberculatus and its Hox gene families provides insights of decapod evolution.</title>
        <authorList>
            <person name="Jeong J.-H."/>
            <person name="Song I."/>
            <person name="Kim S."/>
            <person name="Choi T."/>
            <person name="Kim D."/>
            <person name="Ryu S."/>
            <person name="Kim W."/>
        </authorList>
    </citation>
    <scope>NUCLEOTIDE SEQUENCE [LARGE SCALE GENOMIC DNA]</scope>
    <source>
        <tissue evidence="2">Muscle</tissue>
    </source>
</reference>
<organism evidence="2 3">
    <name type="scientific">Portunus trituberculatus</name>
    <name type="common">Swimming crab</name>
    <name type="synonym">Neptunus trituberculatus</name>
    <dbReference type="NCBI Taxonomy" id="210409"/>
    <lineage>
        <taxon>Eukaryota</taxon>
        <taxon>Metazoa</taxon>
        <taxon>Ecdysozoa</taxon>
        <taxon>Arthropoda</taxon>
        <taxon>Crustacea</taxon>
        <taxon>Multicrustacea</taxon>
        <taxon>Malacostraca</taxon>
        <taxon>Eumalacostraca</taxon>
        <taxon>Eucarida</taxon>
        <taxon>Decapoda</taxon>
        <taxon>Pleocyemata</taxon>
        <taxon>Brachyura</taxon>
        <taxon>Eubrachyura</taxon>
        <taxon>Portunoidea</taxon>
        <taxon>Portunidae</taxon>
        <taxon>Portuninae</taxon>
        <taxon>Portunus</taxon>
    </lineage>
</organism>
<sequence>MYVTRTSVWECRAGPCIHQILATHTLQLLYGNSVLFYYTIIFLHFFTSAVNIRGSLPSLRKKNRIIPWFQFSAARHGCPEGAAERGRVFGTTKNGNGLYGAAQIYIPTETRTR</sequence>
<comment type="caution">
    <text evidence="2">The sequence shown here is derived from an EMBL/GenBank/DDBJ whole genome shotgun (WGS) entry which is preliminary data.</text>
</comment>
<dbReference type="AlphaFoldDB" id="A0A5B7IEG9"/>
<protein>
    <submittedName>
        <fullName evidence="2">Uncharacterized protein</fullName>
    </submittedName>
</protein>
<keyword evidence="1" id="KW-0472">Membrane</keyword>
<dbReference type="Proteomes" id="UP000324222">
    <property type="component" value="Unassembled WGS sequence"/>
</dbReference>
<name>A0A5B7IEG9_PORTR</name>
<keyword evidence="1" id="KW-1133">Transmembrane helix</keyword>
<gene>
    <name evidence="2" type="ORF">E2C01_073796</name>
</gene>
<feature type="transmembrane region" description="Helical" evidence="1">
    <location>
        <begin position="35"/>
        <end position="54"/>
    </location>
</feature>